<gene>
    <name evidence="7" type="ORF">BDW59DRAFT_139546</name>
</gene>
<evidence type="ECO:0000256" key="4">
    <source>
        <dbReference type="HAMAP-Rule" id="MF_03005"/>
    </source>
</evidence>
<proteinExistence type="inferred from homology"/>
<comment type="caution">
    <text evidence="7">The sequence shown here is derived from an EMBL/GenBank/DDBJ whole genome shotgun (WGS) entry which is preliminary data.</text>
</comment>
<keyword evidence="1 4" id="KW-0963">Cytoplasm</keyword>
<name>A0ABR4IW58_9EURO</name>
<feature type="compositionally biased region" description="Basic and acidic residues" evidence="5">
    <location>
        <begin position="335"/>
        <end position="346"/>
    </location>
</feature>
<keyword evidence="8" id="KW-1185">Reference proteome</keyword>
<comment type="subunit">
    <text evidence="4">Component of the eukaryotic translation initiation factor 3 (eIF-3) complex.</text>
</comment>
<evidence type="ECO:0000256" key="5">
    <source>
        <dbReference type="SAM" id="MobiDB-lite"/>
    </source>
</evidence>
<comment type="similarity">
    <text evidence="4">Belongs to the eIF-3 subunit F family.</text>
</comment>
<keyword evidence="7" id="KW-0645">Protease</keyword>
<dbReference type="EMBL" id="JBFXLS010000007">
    <property type="protein sequence ID" value="KAL2832008.1"/>
    <property type="molecule type" value="Genomic_DNA"/>
</dbReference>
<dbReference type="InterPro" id="IPR027531">
    <property type="entry name" value="eIF3f"/>
</dbReference>
<keyword evidence="3 4" id="KW-0648">Protein biosynthesis</keyword>
<dbReference type="SMART" id="SM00232">
    <property type="entry name" value="JAB_MPN"/>
    <property type="match status" value="1"/>
</dbReference>
<evidence type="ECO:0000313" key="8">
    <source>
        <dbReference type="Proteomes" id="UP001610335"/>
    </source>
</evidence>
<dbReference type="InterPro" id="IPR037518">
    <property type="entry name" value="MPN"/>
</dbReference>
<reference evidence="7 8" key="1">
    <citation type="submission" date="2024-07" db="EMBL/GenBank/DDBJ databases">
        <title>Section-level genome sequencing and comparative genomics of Aspergillus sections Usti and Cavernicolus.</title>
        <authorList>
            <consortium name="Lawrence Berkeley National Laboratory"/>
            <person name="Nybo J.L."/>
            <person name="Vesth T.C."/>
            <person name="Theobald S."/>
            <person name="Frisvad J.C."/>
            <person name="Larsen T.O."/>
            <person name="Kjaerboelling I."/>
            <person name="Rothschild-Mancinelli K."/>
            <person name="Lyhne E.K."/>
            <person name="Kogle M.E."/>
            <person name="Barry K."/>
            <person name="Clum A."/>
            <person name="Na H."/>
            <person name="Ledsgaard L."/>
            <person name="Lin J."/>
            <person name="Lipzen A."/>
            <person name="Kuo A."/>
            <person name="Riley R."/>
            <person name="Mondo S."/>
            <person name="LaButti K."/>
            <person name="Haridas S."/>
            <person name="Pangalinan J."/>
            <person name="Salamov A.A."/>
            <person name="Simmons B.A."/>
            <person name="Magnuson J.K."/>
            <person name="Chen J."/>
            <person name="Drula E."/>
            <person name="Henrissat B."/>
            <person name="Wiebenga A."/>
            <person name="Lubbers R.J."/>
            <person name="Gomes A.C."/>
            <person name="Makela M.R."/>
            <person name="Stajich J."/>
            <person name="Grigoriev I.V."/>
            <person name="Mortensen U.H."/>
            <person name="De vries R.P."/>
            <person name="Baker S.E."/>
            <person name="Andersen M.R."/>
        </authorList>
    </citation>
    <scope>NUCLEOTIDE SEQUENCE [LARGE SCALE GENOMIC DNA]</scope>
    <source>
        <strain evidence="7 8">CBS 600.67</strain>
    </source>
</reference>
<dbReference type="Gene3D" id="3.40.140.10">
    <property type="entry name" value="Cytidine Deaminase, domain 2"/>
    <property type="match status" value="1"/>
</dbReference>
<dbReference type="PANTHER" id="PTHR10540">
    <property type="entry name" value="EUKARYOTIC TRANSLATION INITIATION FACTOR 3 SUBUNIT F-RELATED"/>
    <property type="match status" value="1"/>
</dbReference>
<dbReference type="InterPro" id="IPR000555">
    <property type="entry name" value="JAMM/MPN+_dom"/>
</dbReference>
<dbReference type="GO" id="GO:0008233">
    <property type="term" value="F:peptidase activity"/>
    <property type="evidence" value="ECO:0007669"/>
    <property type="project" value="UniProtKB-KW"/>
</dbReference>
<evidence type="ECO:0000256" key="1">
    <source>
        <dbReference type="ARBA" id="ARBA00022490"/>
    </source>
</evidence>
<protein>
    <recommendedName>
        <fullName evidence="4">Eukaryotic translation initiation factor 3 subunit F</fullName>
        <shortName evidence="4">eIF3f</shortName>
    </recommendedName>
</protein>
<evidence type="ECO:0000313" key="7">
    <source>
        <dbReference type="EMBL" id="KAL2832008.1"/>
    </source>
</evidence>
<evidence type="ECO:0000256" key="2">
    <source>
        <dbReference type="ARBA" id="ARBA00022540"/>
    </source>
</evidence>
<organism evidence="7 8">
    <name type="scientific">Aspergillus cavernicola</name>
    <dbReference type="NCBI Taxonomy" id="176166"/>
    <lineage>
        <taxon>Eukaryota</taxon>
        <taxon>Fungi</taxon>
        <taxon>Dikarya</taxon>
        <taxon>Ascomycota</taxon>
        <taxon>Pezizomycotina</taxon>
        <taxon>Eurotiomycetes</taxon>
        <taxon>Eurotiomycetidae</taxon>
        <taxon>Eurotiales</taxon>
        <taxon>Aspergillaceae</taxon>
        <taxon>Aspergillus</taxon>
        <taxon>Aspergillus subgen. Nidulantes</taxon>
    </lineage>
</organism>
<dbReference type="PANTHER" id="PTHR10540:SF6">
    <property type="entry name" value="EUKARYOTIC TRANSLATION INITIATION FACTOR 3 SUBUNIT F"/>
    <property type="match status" value="1"/>
</dbReference>
<dbReference type="InterPro" id="IPR024969">
    <property type="entry name" value="EIF3F/CSN6-like_C"/>
</dbReference>
<comment type="subcellular location">
    <subcellularLocation>
        <location evidence="4">Cytoplasm</location>
    </subcellularLocation>
</comment>
<dbReference type="HAMAP" id="MF_03005">
    <property type="entry name" value="eIF3f"/>
    <property type="match status" value="1"/>
</dbReference>
<dbReference type="CDD" id="cd08064">
    <property type="entry name" value="MPN_eIF3f"/>
    <property type="match status" value="1"/>
</dbReference>
<dbReference type="Proteomes" id="UP001610335">
    <property type="component" value="Unassembled WGS sequence"/>
</dbReference>
<dbReference type="PROSITE" id="PS50249">
    <property type="entry name" value="MPN"/>
    <property type="match status" value="1"/>
</dbReference>
<accession>A0ABR4IW58</accession>
<comment type="function">
    <text evidence="4">Component of the eukaryotic translation initiation factor 3 (eIF-3) complex, which is involved in protein synthesis of a specialized repertoire of mRNAs and, together with other initiation factors, stimulates binding of mRNA and methionyl-tRNAi to the 40S ribosome. The eIF-3 complex specifically targets and initiates translation of a subset of mRNAs involved in cell proliferation.</text>
</comment>
<sequence>MAESDSFLHLARPLGPLLAGSAPTTAPLNVGIQPQALFSILDHSLRRNADQERVIGTLLGTRSEDGTEVEIRSTFAVGHTETTDQVEVDMEYQKQMLALHLKANPREVLVGWYATSSELNTFSALIQNFYSGQGDGTWPHPAVHLTVSTEAGKDIETRAYISAPVGVTAERAADSAAFIPVPHEIRYGEAEKSGLEAVAAARDAEERSTTLFTDIEALERAVEEVLGMIDRVSRYVESVMDEEAPASIALGQFLLNALALAPKVEPADVERDFNNHIQDVLVVSYLANTIRTQMELSNRLATAQLTLGGESTNAESGGAQRGQRGKGGGRGGHQRNQERNAEEARA</sequence>
<evidence type="ECO:0000259" key="6">
    <source>
        <dbReference type="PROSITE" id="PS50249"/>
    </source>
</evidence>
<evidence type="ECO:0000256" key="3">
    <source>
        <dbReference type="ARBA" id="ARBA00022917"/>
    </source>
</evidence>
<dbReference type="GO" id="GO:0006508">
    <property type="term" value="P:proteolysis"/>
    <property type="evidence" value="ECO:0007669"/>
    <property type="project" value="UniProtKB-KW"/>
</dbReference>
<keyword evidence="2 4" id="KW-0396">Initiation factor</keyword>
<dbReference type="Pfam" id="PF13012">
    <property type="entry name" value="MitMem_reg"/>
    <property type="match status" value="1"/>
</dbReference>
<keyword evidence="7" id="KW-0378">Hydrolase</keyword>
<feature type="region of interest" description="Disordered" evidence="5">
    <location>
        <begin position="309"/>
        <end position="346"/>
    </location>
</feature>
<dbReference type="Pfam" id="PF01398">
    <property type="entry name" value="JAB"/>
    <property type="match status" value="1"/>
</dbReference>
<feature type="domain" description="MPN" evidence="6">
    <location>
        <begin position="30"/>
        <end position="166"/>
    </location>
</feature>